<reference evidence="2" key="1">
    <citation type="journal article" date="2022" name="Mol. Ecol. Resour.">
        <title>The genomes of chicory, endive, great burdock and yacon provide insights into Asteraceae palaeo-polyploidization history and plant inulin production.</title>
        <authorList>
            <person name="Fan W."/>
            <person name="Wang S."/>
            <person name="Wang H."/>
            <person name="Wang A."/>
            <person name="Jiang F."/>
            <person name="Liu H."/>
            <person name="Zhao H."/>
            <person name="Xu D."/>
            <person name="Zhang Y."/>
        </authorList>
    </citation>
    <scope>NUCLEOTIDE SEQUENCE [LARGE SCALE GENOMIC DNA]</scope>
    <source>
        <strain evidence="2">cv. Yunnan</strain>
    </source>
</reference>
<evidence type="ECO:0000313" key="1">
    <source>
        <dbReference type="EMBL" id="KAI3763087.1"/>
    </source>
</evidence>
<sequence>MRTSGYNDTLFFLFSSFFFVFSTLNHLIVTYCIMMGGLIDDDQDIASALTLALVEEAGNNILGTKSIESTQSSSGVTATTELKETELEEDRMLNVIDTPGMFDSSANPESIDQDLASALTLVLVEETGNGESAIGNSIESTQSSSGVTATTELKVTKLEDCRMLNVIDTPGMFDSSADPESIQKEIVRCIHMSSDGIHAVLLVFSICSRFSDEEHAVICGLVGLFGNRTYDYMIIVFTSRDELEANEKSLDDFLCGCSEPLKEILRLCGNRHVLFDNRTKDETKKSSQVQQLLSYVSNVLEKNDGKPYTSEIFAMFKEVTENEPINLTDRKLKSIIELLESKFIEIELKLQKKKLEEEQAARVKAELRASEVQNKSEENVNRLEGDLANANEALKHWQCGFVPLEAKNRLVALKPNEEEIKLEWWISSLDYISKQQSVEDRHTLSKNRILVSEPMSDKIPKDVKVCEKLDKLLELGLKEEGKVDRLLELVQQVEEGYRKQKFVVEGEEEEEIDTEHVKNILDEDYAAAYGTHGPSVEVLSPGQVVELKKKS</sequence>
<organism evidence="1 2">
    <name type="scientific">Smallanthus sonchifolius</name>
    <dbReference type="NCBI Taxonomy" id="185202"/>
    <lineage>
        <taxon>Eukaryota</taxon>
        <taxon>Viridiplantae</taxon>
        <taxon>Streptophyta</taxon>
        <taxon>Embryophyta</taxon>
        <taxon>Tracheophyta</taxon>
        <taxon>Spermatophyta</taxon>
        <taxon>Magnoliopsida</taxon>
        <taxon>eudicotyledons</taxon>
        <taxon>Gunneridae</taxon>
        <taxon>Pentapetalae</taxon>
        <taxon>asterids</taxon>
        <taxon>campanulids</taxon>
        <taxon>Asterales</taxon>
        <taxon>Asteraceae</taxon>
        <taxon>Asteroideae</taxon>
        <taxon>Heliantheae alliance</taxon>
        <taxon>Millerieae</taxon>
        <taxon>Smallanthus</taxon>
    </lineage>
</organism>
<accession>A0ACB9EW70</accession>
<name>A0ACB9EW70_9ASTR</name>
<reference evidence="1 2" key="2">
    <citation type="journal article" date="2022" name="Mol. Ecol. Resour.">
        <title>The genomes of chicory, endive, great burdock and yacon provide insights into Asteraceae paleo-polyploidization history and plant inulin production.</title>
        <authorList>
            <person name="Fan W."/>
            <person name="Wang S."/>
            <person name="Wang H."/>
            <person name="Wang A."/>
            <person name="Jiang F."/>
            <person name="Liu H."/>
            <person name="Zhao H."/>
            <person name="Xu D."/>
            <person name="Zhang Y."/>
        </authorList>
    </citation>
    <scope>NUCLEOTIDE SEQUENCE [LARGE SCALE GENOMIC DNA]</scope>
    <source>
        <strain evidence="2">cv. Yunnan</strain>
        <tissue evidence="1">Leaves</tissue>
    </source>
</reference>
<proteinExistence type="predicted"/>
<protein>
    <submittedName>
        <fullName evidence="1">Uncharacterized protein</fullName>
    </submittedName>
</protein>
<gene>
    <name evidence="1" type="ORF">L1987_53537</name>
</gene>
<evidence type="ECO:0000313" key="2">
    <source>
        <dbReference type="Proteomes" id="UP001056120"/>
    </source>
</evidence>
<dbReference type="EMBL" id="CM042034">
    <property type="protein sequence ID" value="KAI3763087.1"/>
    <property type="molecule type" value="Genomic_DNA"/>
</dbReference>
<keyword evidence="2" id="KW-1185">Reference proteome</keyword>
<dbReference type="Proteomes" id="UP001056120">
    <property type="component" value="Linkage Group LG17"/>
</dbReference>
<comment type="caution">
    <text evidence="1">The sequence shown here is derived from an EMBL/GenBank/DDBJ whole genome shotgun (WGS) entry which is preliminary data.</text>
</comment>